<dbReference type="RefSeq" id="WP_259866549.1">
    <property type="nucleotide sequence ID" value="NZ_BAAAST010000015.1"/>
</dbReference>
<protein>
    <submittedName>
        <fullName evidence="1">Uncharacterized protein</fullName>
    </submittedName>
</protein>
<evidence type="ECO:0000313" key="2">
    <source>
        <dbReference type="Proteomes" id="UP001059617"/>
    </source>
</evidence>
<dbReference type="Proteomes" id="UP001059617">
    <property type="component" value="Chromosome"/>
</dbReference>
<proteinExistence type="predicted"/>
<dbReference type="EMBL" id="CP073720">
    <property type="protein sequence ID" value="UWP86905.1"/>
    <property type="molecule type" value="Genomic_DNA"/>
</dbReference>
<keyword evidence="2" id="KW-1185">Reference proteome</keyword>
<reference evidence="1" key="1">
    <citation type="submission" date="2021-04" db="EMBL/GenBank/DDBJ databases">
        <authorList>
            <person name="Hartkoorn R.C."/>
            <person name="Beaudoing E."/>
            <person name="Hot D."/>
        </authorList>
    </citation>
    <scope>NUCLEOTIDE SEQUENCE</scope>
    <source>
        <strain evidence="1">NRRL B-16292</strain>
    </source>
</reference>
<organism evidence="1 2">
    <name type="scientific">Dactylosporangium fulvum</name>
    <dbReference type="NCBI Taxonomy" id="53359"/>
    <lineage>
        <taxon>Bacteria</taxon>
        <taxon>Bacillati</taxon>
        <taxon>Actinomycetota</taxon>
        <taxon>Actinomycetes</taxon>
        <taxon>Micromonosporales</taxon>
        <taxon>Micromonosporaceae</taxon>
        <taxon>Dactylosporangium</taxon>
    </lineage>
</organism>
<reference evidence="1" key="2">
    <citation type="submission" date="2022-09" db="EMBL/GenBank/DDBJ databases">
        <title>Biosynthetic gene clusters of Dactylosporangioum fulvum.</title>
        <authorList>
            <person name="Caradec T."/>
        </authorList>
    </citation>
    <scope>NUCLEOTIDE SEQUENCE</scope>
    <source>
        <strain evidence="1">NRRL B-16292</strain>
    </source>
</reference>
<name>A0ABY5WA24_9ACTN</name>
<accession>A0ABY5WA24</accession>
<sequence length="59" mass="6254">MRRPRAAARLAVAAGAAASALASHRPSYAEVAEFRLEIIQWLGGTSIWAPGAVTTYDLN</sequence>
<evidence type="ECO:0000313" key="1">
    <source>
        <dbReference type="EMBL" id="UWP86905.1"/>
    </source>
</evidence>
<gene>
    <name evidence="1" type="ORF">Dfulv_22740</name>
</gene>